<sequence>MKLVEQTFSIGLDVVHKIKDTQAKAIEEAGIAIANAHSAGHRFLVTGSGHSHSVAEEFYGRAGGLAFVVPMMPTELTLNEHPTKSSLIENLDGYGDLLVDLFDIQEGDVVLIASNSGRNPYPVEVAVEAKRRKATVIAITNVHHSMETKPRNKHNKRLLEVADIVIDNCGQKGDAASYFEGIDIPMYPTSSIANAFICGAISVVCASTLAQNGQEVEVFVSANVDGGFEKNDAFMKKYARLYTK</sequence>
<dbReference type="PROSITE" id="PS51464">
    <property type="entry name" value="SIS"/>
    <property type="match status" value="1"/>
</dbReference>
<dbReference type="InterPro" id="IPR001347">
    <property type="entry name" value="SIS_dom"/>
</dbReference>
<keyword evidence="3" id="KW-1185">Reference proteome</keyword>
<evidence type="ECO:0000259" key="1">
    <source>
        <dbReference type="PROSITE" id="PS51464"/>
    </source>
</evidence>
<dbReference type="PANTHER" id="PTHR30390:SF7">
    <property type="entry name" value="PHOSPHOHEPTOSE ISOMERASE"/>
    <property type="match status" value="1"/>
</dbReference>
<dbReference type="InterPro" id="IPR035472">
    <property type="entry name" value="RpiR-like_SIS"/>
</dbReference>
<dbReference type="RefSeq" id="WP_134170143.1">
    <property type="nucleotide sequence ID" value="NZ_SODD01000027.1"/>
</dbReference>
<dbReference type="NCBIfam" id="NF002805">
    <property type="entry name" value="PRK02947.1"/>
    <property type="match status" value="1"/>
</dbReference>
<dbReference type="Proteomes" id="UP000294743">
    <property type="component" value="Unassembled WGS sequence"/>
</dbReference>
<reference evidence="2 3" key="1">
    <citation type="submission" date="2019-03" db="EMBL/GenBank/DDBJ databases">
        <title>Genomic Encyclopedia of Type Strains, Phase IV (KMG-IV): sequencing the most valuable type-strain genomes for metagenomic binning, comparative biology and taxonomic classification.</title>
        <authorList>
            <person name="Goeker M."/>
        </authorList>
    </citation>
    <scope>NUCLEOTIDE SEQUENCE [LARGE SCALE GENOMIC DNA]</scope>
    <source>
        <strain evidence="2 3">DSM 28867</strain>
    </source>
</reference>
<proteinExistence type="predicted"/>
<evidence type="ECO:0000313" key="2">
    <source>
        <dbReference type="EMBL" id="TDW16203.1"/>
    </source>
</evidence>
<comment type="caution">
    <text evidence="2">The sequence shown here is derived from an EMBL/GenBank/DDBJ whole genome shotgun (WGS) entry which is preliminary data.</text>
</comment>
<dbReference type="SUPFAM" id="SSF53697">
    <property type="entry name" value="SIS domain"/>
    <property type="match status" value="1"/>
</dbReference>
<dbReference type="GO" id="GO:0097367">
    <property type="term" value="F:carbohydrate derivative binding"/>
    <property type="evidence" value="ECO:0007669"/>
    <property type="project" value="InterPro"/>
</dbReference>
<name>A0A4R7ZEY4_9FIRM</name>
<accession>A0A4R7ZEY4</accession>
<dbReference type="OrthoDB" id="9805185at2"/>
<evidence type="ECO:0000313" key="3">
    <source>
        <dbReference type="Proteomes" id="UP000294743"/>
    </source>
</evidence>
<dbReference type="EMBL" id="SODD01000027">
    <property type="protein sequence ID" value="TDW16203.1"/>
    <property type="molecule type" value="Genomic_DNA"/>
</dbReference>
<dbReference type="InterPro" id="IPR050099">
    <property type="entry name" value="SIS_GmhA/DiaA_subfam"/>
</dbReference>
<dbReference type="PANTHER" id="PTHR30390">
    <property type="entry name" value="SEDOHEPTULOSE 7-PHOSPHATE ISOMERASE / DNAA INITIATOR-ASSOCIATING FACTOR FOR REPLICATION INITIATION"/>
    <property type="match status" value="1"/>
</dbReference>
<protein>
    <submittedName>
        <fullName evidence="2">Putative phosphosugar-binding protein</fullName>
    </submittedName>
</protein>
<organism evidence="2 3">
    <name type="scientific">Breznakia blatticola</name>
    <dbReference type="NCBI Taxonomy" id="1754012"/>
    <lineage>
        <taxon>Bacteria</taxon>
        <taxon>Bacillati</taxon>
        <taxon>Bacillota</taxon>
        <taxon>Erysipelotrichia</taxon>
        <taxon>Erysipelotrichales</taxon>
        <taxon>Erysipelotrichaceae</taxon>
        <taxon>Breznakia</taxon>
    </lineage>
</organism>
<dbReference type="Gene3D" id="3.40.50.10490">
    <property type="entry name" value="Glucose-6-phosphate isomerase like protein, domain 1"/>
    <property type="match status" value="1"/>
</dbReference>
<gene>
    <name evidence="2" type="ORF">EDD63_12730</name>
</gene>
<dbReference type="GO" id="GO:1901135">
    <property type="term" value="P:carbohydrate derivative metabolic process"/>
    <property type="evidence" value="ECO:0007669"/>
    <property type="project" value="InterPro"/>
</dbReference>
<dbReference type="AlphaFoldDB" id="A0A4R7ZEY4"/>
<dbReference type="Pfam" id="PF13580">
    <property type="entry name" value="SIS_2"/>
    <property type="match status" value="1"/>
</dbReference>
<dbReference type="InterPro" id="IPR046348">
    <property type="entry name" value="SIS_dom_sf"/>
</dbReference>
<feature type="domain" description="SIS" evidence="1">
    <location>
        <begin position="33"/>
        <end position="214"/>
    </location>
</feature>
<dbReference type="CDD" id="cd05013">
    <property type="entry name" value="SIS_RpiR"/>
    <property type="match status" value="1"/>
</dbReference>